<reference evidence="2 3" key="1">
    <citation type="submission" date="2017-09" db="EMBL/GenBank/DDBJ databases">
        <title>Depth-based differentiation of microbial function through sediment-hosted aquifers and enrichment of novel symbionts in the deep terrestrial subsurface.</title>
        <authorList>
            <person name="Probst A.J."/>
            <person name="Ladd B."/>
            <person name="Jarett J.K."/>
            <person name="Geller-Mcgrath D.E."/>
            <person name="Sieber C.M."/>
            <person name="Emerson J.B."/>
            <person name="Anantharaman K."/>
            <person name="Thomas B.C."/>
            <person name="Malmstrom R."/>
            <person name="Stieglmeier M."/>
            <person name="Klingl A."/>
            <person name="Woyke T."/>
            <person name="Ryan C.M."/>
            <person name="Banfield J.F."/>
        </authorList>
    </citation>
    <scope>NUCLEOTIDE SEQUENCE [LARGE SCALE GENOMIC DNA]</scope>
    <source>
        <strain evidence="2">CG15_BIG_FIL_POST_REV_8_21_14_020_45_12</strain>
    </source>
</reference>
<comment type="caution">
    <text evidence="2">The sequence shown here is derived from an EMBL/GenBank/DDBJ whole genome shotgun (WGS) entry which is preliminary data.</text>
</comment>
<protein>
    <recommendedName>
        <fullName evidence="4">LTD domain-containing protein</fullName>
    </recommendedName>
</protein>
<dbReference type="Proteomes" id="UP000230292">
    <property type="component" value="Unassembled WGS sequence"/>
</dbReference>
<evidence type="ECO:0000313" key="2">
    <source>
        <dbReference type="EMBL" id="PIW37115.1"/>
    </source>
</evidence>
<dbReference type="AlphaFoldDB" id="A0A2M7H4G3"/>
<gene>
    <name evidence="2" type="ORF">COW24_01835</name>
</gene>
<proteinExistence type="predicted"/>
<accession>A0A2M7H4G3</accession>
<feature type="region of interest" description="Disordered" evidence="1">
    <location>
        <begin position="39"/>
        <end position="58"/>
    </location>
</feature>
<feature type="compositionally biased region" description="Low complexity" evidence="1">
    <location>
        <begin position="46"/>
        <end position="56"/>
    </location>
</feature>
<evidence type="ECO:0000313" key="3">
    <source>
        <dbReference type="Proteomes" id="UP000230292"/>
    </source>
</evidence>
<evidence type="ECO:0008006" key="4">
    <source>
        <dbReference type="Google" id="ProtNLM"/>
    </source>
</evidence>
<name>A0A2M7H4G3_9BACT</name>
<organism evidence="2 3">
    <name type="scientific">Candidatus Kerfeldbacteria bacterium CG15_BIG_FIL_POST_REV_8_21_14_020_45_12</name>
    <dbReference type="NCBI Taxonomy" id="2014247"/>
    <lineage>
        <taxon>Bacteria</taxon>
        <taxon>Candidatus Kerfeldiibacteriota</taxon>
    </lineage>
</organism>
<evidence type="ECO:0000256" key="1">
    <source>
        <dbReference type="SAM" id="MobiDB-lite"/>
    </source>
</evidence>
<dbReference type="EMBL" id="PFGC01000021">
    <property type="protein sequence ID" value="PIW37115.1"/>
    <property type="molecule type" value="Genomic_DNA"/>
</dbReference>
<sequence length="204" mass="20833">MQNTATKTSTKTAVGLALAAGLAAAGFIGFQMGGGQLTKTTKVKDTSSTSSTYSTTGNDVGLTTQVDVPEVNIPLDSSVPPVITVPGDVTAGVKISEFHRTPGTDEAFVELFNGGPAADVTGWRILGPSGEVHVLSGVIGTNDFVSEASVSNGVVILVDDKGALIDADVYQIVDVDQAWADQGDNMWQCTATPSEAAANVVDAC</sequence>